<evidence type="ECO:0000313" key="2">
    <source>
        <dbReference type="EMBL" id="MRX77860.1"/>
    </source>
</evidence>
<comment type="caution">
    <text evidence="2">The sequence shown here is derived from an EMBL/GenBank/DDBJ whole genome shotgun (WGS) entry which is preliminary data.</text>
</comment>
<protein>
    <submittedName>
        <fullName evidence="2">Cupin domain-containing protein</fullName>
    </submittedName>
</protein>
<feature type="domain" description="Cupin type-2" evidence="1">
    <location>
        <begin position="137"/>
        <end position="188"/>
    </location>
</feature>
<dbReference type="OrthoDB" id="3395710at2"/>
<dbReference type="AlphaFoldDB" id="A0A7K0G383"/>
<accession>A0A7K0G383</accession>
<dbReference type="Gene3D" id="2.60.120.10">
    <property type="entry name" value="Jelly Rolls"/>
    <property type="match status" value="1"/>
</dbReference>
<dbReference type="EMBL" id="WKKH01000033">
    <property type="protein sequence ID" value="MRX77860.1"/>
    <property type="molecule type" value="Genomic_DNA"/>
</dbReference>
<proteinExistence type="predicted"/>
<name>A0A7K0G383_9SPHI</name>
<dbReference type="Pfam" id="PF07883">
    <property type="entry name" value="Cupin_2"/>
    <property type="match status" value="1"/>
</dbReference>
<dbReference type="SUPFAM" id="SSF51182">
    <property type="entry name" value="RmlC-like cupins"/>
    <property type="match status" value="1"/>
</dbReference>
<dbReference type="InterPro" id="IPR014710">
    <property type="entry name" value="RmlC-like_jellyroll"/>
</dbReference>
<evidence type="ECO:0000259" key="1">
    <source>
        <dbReference type="Pfam" id="PF07883"/>
    </source>
</evidence>
<reference evidence="2 3" key="1">
    <citation type="submission" date="2019-11" db="EMBL/GenBank/DDBJ databases">
        <title>Pedobacter petrophilus genome.</title>
        <authorList>
            <person name="Feldbauer M.J."/>
            <person name="Newman J.D."/>
        </authorList>
    </citation>
    <scope>NUCLEOTIDE SEQUENCE [LARGE SCALE GENOMIC DNA]</scope>
    <source>
        <strain evidence="2 3">LMG 29686</strain>
    </source>
</reference>
<dbReference type="InterPro" id="IPR011051">
    <property type="entry name" value="RmlC_Cupin_sf"/>
</dbReference>
<evidence type="ECO:0000313" key="3">
    <source>
        <dbReference type="Proteomes" id="UP000487757"/>
    </source>
</evidence>
<dbReference type="RefSeq" id="WP_154282274.1">
    <property type="nucleotide sequence ID" value="NZ_JBHUJQ010000001.1"/>
</dbReference>
<keyword evidence="3" id="KW-1185">Reference proteome</keyword>
<dbReference type="Proteomes" id="UP000487757">
    <property type="component" value="Unassembled WGS sequence"/>
</dbReference>
<dbReference type="InterPro" id="IPR013096">
    <property type="entry name" value="Cupin_2"/>
</dbReference>
<organism evidence="2 3">
    <name type="scientific">Pedobacter petrophilus</name>
    <dbReference type="NCBI Taxonomy" id="1908241"/>
    <lineage>
        <taxon>Bacteria</taxon>
        <taxon>Pseudomonadati</taxon>
        <taxon>Bacteroidota</taxon>
        <taxon>Sphingobacteriia</taxon>
        <taxon>Sphingobacteriales</taxon>
        <taxon>Sphingobacteriaceae</taxon>
        <taxon>Pedobacter</taxon>
    </lineage>
</organism>
<gene>
    <name evidence="2" type="ORF">GJU39_17395</name>
</gene>
<sequence>MDLSAFLNSGLLELYLMGKLDQEEVLLVHQMRATHPEVVAELASLEAFFEREALQHAVKPDPKFDDKMESLFLNLEIEQAMQLSDTPLITSFSDADAWFEMISPLLPQGELGGRFEKLLRNDDQVMQALVITPEGVDEEVHENLHESFLILKGTCICTIGNETITMGPGSFMQIPLNQPHTIAVASKSVIAILQHVACTV</sequence>